<accession>A0A246JVB4</accession>
<dbReference type="EMBL" id="NISK01000002">
    <property type="protein sequence ID" value="OWQ97014.1"/>
    <property type="molecule type" value="Genomic_DNA"/>
</dbReference>
<evidence type="ECO:0000313" key="2">
    <source>
        <dbReference type="Proteomes" id="UP000197361"/>
    </source>
</evidence>
<reference evidence="1 2" key="1">
    <citation type="journal article" date="2010" name="Int. J. Syst. Evol. Microbiol.">
        <title>Sphingopyxis bauzanensis sp. nov., a psychrophilic bacterium isolated from soil.</title>
        <authorList>
            <person name="Zhang D.C."/>
            <person name="Liu H.C."/>
            <person name="Xin Y.H."/>
            <person name="Zhou Y.G."/>
            <person name="Schinner F."/>
            <person name="Margesin R."/>
        </authorList>
    </citation>
    <scope>NUCLEOTIDE SEQUENCE [LARGE SCALE GENOMIC DNA]</scope>
    <source>
        <strain evidence="1 2">DSM 22271</strain>
    </source>
</reference>
<dbReference type="NCBIfam" id="NF035944">
    <property type="entry name" value="PEPxxWA-CTERM"/>
    <property type="match status" value="1"/>
</dbReference>
<proteinExistence type="predicted"/>
<evidence type="ECO:0000313" key="1">
    <source>
        <dbReference type="EMBL" id="OWQ97014.1"/>
    </source>
</evidence>
<dbReference type="AlphaFoldDB" id="A0A246JVB4"/>
<gene>
    <name evidence="1" type="ORF">CDQ92_07940</name>
</gene>
<evidence type="ECO:0008006" key="3">
    <source>
        <dbReference type="Google" id="ProtNLM"/>
    </source>
</evidence>
<dbReference type="Proteomes" id="UP000197361">
    <property type="component" value="Unassembled WGS sequence"/>
</dbReference>
<keyword evidence="2" id="KW-1185">Reference proteome</keyword>
<name>A0A246JVB4_9SPHN</name>
<organism evidence="1 2">
    <name type="scientific">Sphingopyxis bauzanensis</name>
    <dbReference type="NCBI Taxonomy" id="651663"/>
    <lineage>
        <taxon>Bacteria</taxon>
        <taxon>Pseudomonadati</taxon>
        <taxon>Pseudomonadota</taxon>
        <taxon>Alphaproteobacteria</taxon>
        <taxon>Sphingomonadales</taxon>
        <taxon>Sphingomonadaceae</taxon>
        <taxon>Sphingopyxis</taxon>
    </lineage>
</organism>
<comment type="caution">
    <text evidence="1">The sequence shown here is derived from an EMBL/GenBank/DDBJ whole genome shotgun (WGS) entry which is preliminary data.</text>
</comment>
<protein>
    <recommendedName>
        <fullName evidence="3">PEP-CTERM protein-sorting domain-containing protein</fullName>
    </recommendedName>
</protein>
<sequence length="147" mass="15399">MTADQLFSGVGLAAGYRPGAEPLPGAYVGFQLGGVQQMVMNSNGLLIGSAPRDTDVFTQTYFNAGHPPEPLYDDNGNLLLDDDGNVLFGPDVPPGWSEATRFTPLYGDATISSPVPEPGVWLTLLLGFGAVGGAMRSRKNEGRAITA</sequence>